<name>A0A0P6VZ66_9HYPH</name>
<protein>
    <submittedName>
        <fullName evidence="1">Lysophospholipase</fullName>
    </submittedName>
</protein>
<evidence type="ECO:0000313" key="2">
    <source>
        <dbReference type="Proteomes" id="UP000048984"/>
    </source>
</evidence>
<comment type="caution">
    <text evidence="1">The sequence shown here is derived from an EMBL/GenBank/DDBJ whole genome shotgun (WGS) entry which is preliminary data.</text>
</comment>
<reference evidence="1 2" key="2">
    <citation type="submission" date="2015-10" db="EMBL/GenBank/DDBJ databases">
        <title>Draft Genome Sequence of Prosthecomicrobium hirschii ATCC 27832.</title>
        <authorList>
            <person name="Daniel J."/>
            <person name="Givan S.A."/>
            <person name="Brun Y.V."/>
            <person name="Brown P.J."/>
        </authorList>
    </citation>
    <scope>NUCLEOTIDE SEQUENCE [LARGE SCALE GENOMIC DNA]</scope>
    <source>
        <strain evidence="1 2">16</strain>
    </source>
</reference>
<reference evidence="1 2" key="1">
    <citation type="submission" date="2015-09" db="EMBL/GenBank/DDBJ databases">
        <authorList>
            <person name="Jackson K.R."/>
            <person name="Lunt B.L."/>
            <person name="Fisher J.N.B."/>
            <person name="Gardner A.V."/>
            <person name="Bailey M.E."/>
            <person name="Deus L.M."/>
            <person name="Earl A.S."/>
            <person name="Gibby P.D."/>
            <person name="Hartmann K.A."/>
            <person name="Liu J.E."/>
            <person name="Manci A.M."/>
            <person name="Nielsen D.A."/>
            <person name="Solomon M.B."/>
            <person name="Breakwell D.P."/>
            <person name="Burnett S.H."/>
            <person name="Grose J.H."/>
        </authorList>
    </citation>
    <scope>NUCLEOTIDE SEQUENCE [LARGE SCALE GENOMIC DNA]</scope>
    <source>
        <strain evidence="1 2">16</strain>
    </source>
</reference>
<accession>A0A0P6VZ66</accession>
<dbReference type="EMBL" id="LJYW01000001">
    <property type="protein sequence ID" value="KPL51086.1"/>
    <property type="molecule type" value="Genomic_DNA"/>
</dbReference>
<evidence type="ECO:0000313" key="1">
    <source>
        <dbReference type="EMBL" id="KPL51086.1"/>
    </source>
</evidence>
<dbReference type="AlphaFoldDB" id="A0A0P6VZ66"/>
<gene>
    <name evidence="1" type="ORF">ABB55_01670</name>
</gene>
<dbReference type="STRING" id="665126.ABB55_01670"/>
<dbReference type="InterPro" id="IPR008320">
    <property type="entry name" value="UCP032025"/>
</dbReference>
<keyword evidence="2" id="KW-1185">Reference proteome</keyword>
<dbReference type="OrthoDB" id="9798292at2"/>
<sequence length="143" mass="16440">MTLNLLKLCVGCDSVRDLTDWVDERLAEKRRLGQEPVHIHRTRQMPKRRDEILEGGSLYWVIKGSIMLREPIVDLRQVTDENGVPHCDIVLTGAFVQVEPRRFRPFQGWRYLDPKEAPADLRSAGARDLPPEFVKELAVLGLL</sequence>
<proteinExistence type="predicted"/>
<organism evidence="1 2">
    <name type="scientific">Prosthecodimorpha hirschii</name>
    <dbReference type="NCBI Taxonomy" id="665126"/>
    <lineage>
        <taxon>Bacteria</taxon>
        <taxon>Pseudomonadati</taxon>
        <taxon>Pseudomonadota</taxon>
        <taxon>Alphaproteobacteria</taxon>
        <taxon>Hyphomicrobiales</taxon>
        <taxon>Ancalomicrobiaceae</taxon>
        <taxon>Prosthecodimorpha</taxon>
    </lineage>
</organism>
<dbReference type="RefSeq" id="WP_054357249.1">
    <property type="nucleotide sequence ID" value="NZ_JAPCYQ010000001.1"/>
</dbReference>
<dbReference type="Pfam" id="PF07370">
    <property type="entry name" value="DUF1489"/>
    <property type="match status" value="1"/>
</dbReference>
<dbReference type="PIRSF" id="PIRSF032025">
    <property type="entry name" value="UCP032025"/>
    <property type="match status" value="1"/>
</dbReference>
<dbReference type="Proteomes" id="UP000048984">
    <property type="component" value="Unassembled WGS sequence"/>
</dbReference>